<protein>
    <submittedName>
        <fullName evidence="1">Uncharacterized protein</fullName>
    </submittedName>
</protein>
<dbReference type="AlphaFoldDB" id="A0A285MWH4"/>
<name>A0A285MWH4_9FLAO</name>
<keyword evidence="2" id="KW-1185">Reference proteome</keyword>
<dbReference type="EMBL" id="OBEH01000006">
    <property type="protein sequence ID" value="SNZ01545.1"/>
    <property type="molecule type" value="Genomic_DNA"/>
</dbReference>
<sequence>MVVLAQAYFSLKVSYIDDIFKTSSEHGTLDLPCSQITISILELGYNSFLNLKIKLNYVFMNFS</sequence>
<reference evidence="2" key="1">
    <citation type="submission" date="2017-09" db="EMBL/GenBank/DDBJ databases">
        <authorList>
            <person name="Varghese N."/>
            <person name="Submissions S."/>
        </authorList>
    </citation>
    <scope>NUCLEOTIDE SEQUENCE [LARGE SCALE GENOMIC DNA]</scope>
    <source>
        <strain evidence="2">DSM 25885</strain>
    </source>
</reference>
<organism evidence="1 2">
    <name type="scientific">Flagellimonas pacifica</name>
    <dbReference type="NCBI Taxonomy" id="1247520"/>
    <lineage>
        <taxon>Bacteria</taxon>
        <taxon>Pseudomonadati</taxon>
        <taxon>Bacteroidota</taxon>
        <taxon>Flavobacteriia</taxon>
        <taxon>Flavobacteriales</taxon>
        <taxon>Flavobacteriaceae</taxon>
        <taxon>Flagellimonas</taxon>
    </lineage>
</organism>
<accession>A0A285MWH4</accession>
<evidence type="ECO:0000313" key="2">
    <source>
        <dbReference type="Proteomes" id="UP000219048"/>
    </source>
</evidence>
<dbReference type="Proteomes" id="UP000219048">
    <property type="component" value="Unassembled WGS sequence"/>
</dbReference>
<proteinExistence type="predicted"/>
<evidence type="ECO:0000313" key="1">
    <source>
        <dbReference type="EMBL" id="SNZ01545.1"/>
    </source>
</evidence>
<gene>
    <name evidence="1" type="ORF">SAMN06265377_3387</name>
</gene>